<comment type="caution">
    <text evidence="7">The sequence shown here is derived from an EMBL/GenBank/DDBJ whole genome shotgun (WGS) entry which is preliminary data.</text>
</comment>
<dbReference type="InterPro" id="IPR001144">
    <property type="entry name" value="Enterotoxin_A"/>
</dbReference>
<keyword evidence="4" id="KW-1015">Disulfide bond</keyword>
<name>A0A2A9P2E6_OPHUN</name>
<dbReference type="Proteomes" id="UP000037136">
    <property type="component" value="Unassembled WGS sequence"/>
</dbReference>
<protein>
    <submittedName>
        <fullName evidence="7">Enterotoxin</fullName>
    </submittedName>
</protein>
<evidence type="ECO:0000256" key="4">
    <source>
        <dbReference type="ARBA" id="ARBA00023157"/>
    </source>
</evidence>
<dbReference type="Pfam" id="PF01375">
    <property type="entry name" value="Enterotoxin_a"/>
    <property type="match status" value="1"/>
</dbReference>
<dbReference type="EMBL" id="LAZP02001265">
    <property type="protein sequence ID" value="PFH55053.1"/>
    <property type="molecule type" value="Genomic_DNA"/>
</dbReference>
<evidence type="ECO:0000313" key="8">
    <source>
        <dbReference type="Proteomes" id="UP000037136"/>
    </source>
</evidence>
<feature type="compositionally biased region" description="Acidic residues" evidence="5">
    <location>
        <begin position="273"/>
        <end position="282"/>
    </location>
</feature>
<evidence type="ECO:0000256" key="5">
    <source>
        <dbReference type="SAM" id="MobiDB-lite"/>
    </source>
</evidence>
<evidence type="ECO:0000313" key="7">
    <source>
        <dbReference type="EMBL" id="PFH55053.1"/>
    </source>
</evidence>
<evidence type="ECO:0000256" key="2">
    <source>
        <dbReference type="ARBA" id="ARBA00022729"/>
    </source>
</evidence>
<sequence>MSFRLCWHSLALCAIITFLGLLEGCQAILPPGDRAHYVFHGDQRSPGEIRAAGGFLPRRQTRYHRPTTFSLLHYAQGRWNRAYVSTSTQFGQAAVNFAGAGNYVYRIHITPNMIDVNDVLSASSPFPSQREYAALGGIPWDAVQGWWRIPLSENSNIFSLFNNLVCGSNDAADLVTYRYERDYEPLFSPNADYDGERYVGSHVQTSADADASVLGATNIRQAIADLAGAAERFMHRHGSAVGWRAGQTFPLWVPVPGTEESRRRRCPSVSGSSDDDSNLPSK</sequence>
<keyword evidence="2 6" id="KW-0732">Signal</keyword>
<evidence type="ECO:0000256" key="3">
    <source>
        <dbReference type="ARBA" id="ARBA00023026"/>
    </source>
</evidence>
<keyword evidence="1" id="KW-0800">Toxin</keyword>
<reference evidence="7 8" key="2">
    <citation type="journal article" date="2017" name="Sci. Rep.">
        <title>Ant-infecting Ophiocordyceps genomes reveal a high diversity of potential behavioral manipulation genes and a possible major role for enterotoxins.</title>
        <authorList>
            <person name="de Bekker C."/>
            <person name="Ohm R.A."/>
            <person name="Evans H.C."/>
            <person name="Brachmann A."/>
            <person name="Hughes D.P."/>
        </authorList>
    </citation>
    <scope>NUCLEOTIDE SEQUENCE [LARGE SCALE GENOMIC DNA]</scope>
    <source>
        <strain evidence="7 8">SC16a</strain>
    </source>
</reference>
<dbReference type="GO" id="GO:0090729">
    <property type="term" value="F:toxin activity"/>
    <property type="evidence" value="ECO:0007669"/>
    <property type="project" value="UniProtKB-KW"/>
</dbReference>
<evidence type="ECO:0000256" key="6">
    <source>
        <dbReference type="SAM" id="SignalP"/>
    </source>
</evidence>
<dbReference type="SUPFAM" id="SSF56399">
    <property type="entry name" value="ADP-ribosylation"/>
    <property type="match status" value="1"/>
</dbReference>
<dbReference type="Gene3D" id="3.90.210.10">
    <property type="entry name" value="Heat-Labile Enterotoxin, subunit A"/>
    <property type="match status" value="1"/>
</dbReference>
<accession>A0A2A9P2E6</accession>
<keyword evidence="8" id="KW-1185">Reference proteome</keyword>
<evidence type="ECO:0000256" key="1">
    <source>
        <dbReference type="ARBA" id="ARBA00022656"/>
    </source>
</evidence>
<dbReference type="STRING" id="268505.A0A2A9P2E6"/>
<feature type="region of interest" description="Disordered" evidence="5">
    <location>
        <begin position="258"/>
        <end position="282"/>
    </location>
</feature>
<reference evidence="7 8" key="1">
    <citation type="journal article" date="2015" name="BMC Genomics">
        <title>Gene expression during zombie ant biting behavior reflects the complexity underlying fungal parasitic behavioral manipulation.</title>
        <authorList>
            <person name="de Bekker C."/>
            <person name="Ohm R.A."/>
            <person name="Loreto R.G."/>
            <person name="Sebastian A."/>
            <person name="Albert I."/>
            <person name="Merrow M."/>
            <person name="Brachmann A."/>
            <person name="Hughes D.P."/>
        </authorList>
    </citation>
    <scope>NUCLEOTIDE SEQUENCE [LARGE SCALE GENOMIC DNA]</scope>
    <source>
        <strain evidence="7 8">SC16a</strain>
    </source>
</reference>
<organism evidence="7 8">
    <name type="scientific">Ophiocordyceps unilateralis</name>
    <name type="common">Zombie-ant fungus</name>
    <name type="synonym">Torrubia unilateralis</name>
    <dbReference type="NCBI Taxonomy" id="268505"/>
    <lineage>
        <taxon>Eukaryota</taxon>
        <taxon>Fungi</taxon>
        <taxon>Dikarya</taxon>
        <taxon>Ascomycota</taxon>
        <taxon>Pezizomycotina</taxon>
        <taxon>Sordariomycetes</taxon>
        <taxon>Hypocreomycetidae</taxon>
        <taxon>Hypocreales</taxon>
        <taxon>Ophiocordycipitaceae</taxon>
        <taxon>Ophiocordyceps</taxon>
    </lineage>
</organism>
<gene>
    <name evidence="7" type="ORF">XA68_10888</name>
</gene>
<dbReference type="AlphaFoldDB" id="A0A2A9P2E6"/>
<feature type="signal peptide" evidence="6">
    <location>
        <begin position="1"/>
        <end position="27"/>
    </location>
</feature>
<feature type="chain" id="PRO_5012970581" evidence="6">
    <location>
        <begin position="28"/>
        <end position="282"/>
    </location>
</feature>
<proteinExistence type="predicted"/>
<dbReference type="OrthoDB" id="5413057at2759"/>
<keyword evidence="3" id="KW-0843">Virulence</keyword>